<dbReference type="EMBL" id="LR590464">
    <property type="protein sequence ID" value="VTP63864.1"/>
    <property type="molecule type" value="Genomic_DNA"/>
</dbReference>
<dbReference type="Proteomes" id="UP000310719">
    <property type="component" value="Chromosome"/>
</dbReference>
<evidence type="ECO:0000313" key="2">
    <source>
        <dbReference type="Proteomes" id="UP000310719"/>
    </source>
</evidence>
<proteinExistence type="predicted"/>
<evidence type="ECO:0000313" key="1">
    <source>
        <dbReference type="EMBL" id="VTP63864.1"/>
    </source>
</evidence>
<dbReference type="AlphaFoldDB" id="A0A4U9HIZ2"/>
<reference evidence="1 2" key="1">
    <citation type="submission" date="2019-05" db="EMBL/GenBank/DDBJ databases">
        <authorList>
            <consortium name="Pathogen Informatics"/>
        </authorList>
    </citation>
    <scope>NUCLEOTIDE SEQUENCE [LARGE SCALE GENOMIC DNA]</scope>
    <source>
        <strain evidence="1 2">NCTC13032</strain>
    </source>
</reference>
<sequence length="56" mass="6291">MSTIITLPLRFNRNIERVGSNKSVYNYGRNVHIHYLHGVTLSHATAKSSIRLADPA</sequence>
<organism evidence="1 2">
    <name type="scientific">Leclercia adecarboxylata</name>
    <dbReference type="NCBI Taxonomy" id="83655"/>
    <lineage>
        <taxon>Bacteria</taxon>
        <taxon>Pseudomonadati</taxon>
        <taxon>Pseudomonadota</taxon>
        <taxon>Gammaproteobacteria</taxon>
        <taxon>Enterobacterales</taxon>
        <taxon>Enterobacteriaceae</taxon>
        <taxon>Leclercia</taxon>
    </lineage>
</organism>
<accession>A0A4U9HIZ2</accession>
<protein>
    <submittedName>
        <fullName evidence="1">Uncharacterized protein</fullName>
    </submittedName>
</protein>
<gene>
    <name evidence="1" type="ORF">NCTC13032_01068</name>
</gene>
<name>A0A4U9HIZ2_9ENTR</name>